<dbReference type="InterPro" id="IPR002197">
    <property type="entry name" value="HTH_Fis"/>
</dbReference>
<keyword evidence="6" id="KW-0804">Transcription</keyword>
<protein>
    <submittedName>
        <fullName evidence="11">DNA-binding response regulator</fullName>
    </submittedName>
</protein>
<evidence type="ECO:0000259" key="10">
    <source>
        <dbReference type="PROSITE" id="PS50110"/>
    </source>
</evidence>
<dbReference type="AlphaFoldDB" id="A0A2T3NPA9"/>
<keyword evidence="11" id="KW-0238">DNA-binding</keyword>
<keyword evidence="1 7" id="KW-0597">Phosphoprotein</keyword>
<evidence type="ECO:0000256" key="3">
    <source>
        <dbReference type="ARBA" id="ARBA00022840"/>
    </source>
</evidence>
<dbReference type="Gene3D" id="3.40.50.2300">
    <property type="match status" value="1"/>
</dbReference>
<comment type="caution">
    <text evidence="11">The sequence shown here is derived from an EMBL/GenBank/DDBJ whole genome shotgun (WGS) entry which is preliminary data.</text>
</comment>
<dbReference type="CDD" id="cd00009">
    <property type="entry name" value="AAA"/>
    <property type="match status" value="1"/>
</dbReference>
<dbReference type="GO" id="GO:0000160">
    <property type="term" value="P:phosphorelay signal transduction system"/>
    <property type="evidence" value="ECO:0007669"/>
    <property type="project" value="UniProtKB-KW"/>
</dbReference>
<keyword evidence="3" id="KW-0067">ATP-binding</keyword>
<dbReference type="InterPro" id="IPR009057">
    <property type="entry name" value="Homeodomain-like_sf"/>
</dbReference>
<dbReference type="SMART" id="SM00448">
    <property type="entry name" value="REC"/>
    <property type="match status" value="1"/>
</dbReference>
<dbReference type="InterPro" id="IPR002078">
    <property type="entry name" value="Sigma_54_int"/>
</dbReference>
<evidence type="ECO:0000256" key="1">
    <source>
        <dbReference type="ARBA" id="ARBA00022553"/>
    </source>
</evidence>
<keyword evidence="2" id="KW-0547">Nucleotide-binding</keyword>
<dbReference type="InterPro" id="IPR058031">
    <property type="entry name" value="AAA_lid_NorR"/>
</dbReference>
<dbReference type="Pfam" id="PF02954">
    <property type="entry name" value="HTH_8"/>
    <property type="match status" value="1"/>
</dbReference>
<dbReference type="Pfam" id="PF00158">
    <property type="entry name" value="Sigma54_activat"/>
    <property type="match status" value="1"/>
</dbReference>
<dbReference type="CDD" id="cd17549">
    <property type="entry name" value="REC_DctD-like"/>
    <property type="match status" value="1"/>
</dbReference>
<evidence type="ECO:0000256" key="5">
    <source>
        <dbReference type="ARBA" id="ARBA00023015"/>
    </source>
</evidence>
<evidence type="ECO:0000256" key="6">
    <source>
        <dbReference type="ARBA" id="ARBA00023163"/>
    </source>
</evidence>
<keyword evidence="5" id="KW-0805">Transcription regulation</keyword>
<dbReference type="SUPFAM" id="SSF52540">
    <property type="entry name" value="P-loop containing nucleoside triphosphate hydrolases"/>
    <property type="match status" value="1"/>
</dbReference>
<dbReference type="InterPro" id="IPR027417">
    <property type="entry name" value="P-loop_NTPase"/>
</dbReference>
<dbReference type="SUPFAM" id="SSF46689">
    <property type="entry name" value="Homeodomain-like"/>
    <property type="match status" value="1"/>
</dbReference>
<dbReference type="RefSeq" id="WP_107272313.1">
    <property type="nucleotide sequence ID" value="NZ_PYMA01000013.1"/>
</dbReference>
<keyword evidence="4" id="KW-0902">Two-component regulatory system</keyword>
<name>A0A2T3NPA9_9GAMM</name>
<proteinExistence type="predicted"/>
<accession>A0A2T3NPA9</accession>
<feature type="domain" description="Response regulatory" evidence="10">
    <location>
        <begin position="4"/>
        <end position="118"/>
    </location>
</feature>
<evidence type="ECO:0000256" key="7">
    <source>
        <dbReference type="PROSITE-ProRule" id="PRU00169"/>
    </source>
</evidence>
<keyword evidence="8" id="KW-0175">Coiled coil</keyword>
<dbReference type="PANTHER" id="PTHR32071">
    <property type="entry name" value="TRANSCRIPTIONAL REGULATORY PROTEIN"/>
    <property type="match status" value="1"/>
</dbReference>
<dbReference type="PANTHER" id="PTHR32071:SF29">
    <property type="entry name" value="PHOSPHOGLYCERATE TRANSPORT SYSTEM TRANSCRIPTIONAL REGULATORY PROTEIN PGTA"/>
    <property type="match status" value="1"/>
</dbReference>
<dbReference type="GO" id="GO:0005524">
    <property type="term" value="F:ATP binding"/>
    <property type="evidence" value="ECO:0007669"/>
    <property type="project" value="UniProtKB-KW"/>
</dbReference>
<dbReference type="PROSITE" id="PS50045">
    <property type="entry name" value="SIGMA54_INTERACT_4"/>
    <property type="match status" value="1"/>
</dbReference>
<feature type="domain" description="Sigma-54 factor interaction" evidence="9">
    <location>
        <begin position="144"/>
        <end position="366"/>
    </location>
</feature>
<dbReference type="Gene3D" id="3.40.50.300">
    <property type="entry name" value="P-loop containing nucleotide triphosphate hydrolases"/>
    <property type="match status" value="1"/>
</dbReference>
<evidence type="ECO:0000313" key="12">
    <source>
        <dbReference type="Proteomes" id="UP000241771"/>
    </source>
</evidence>
<dbReference type="Gene3D" id="1.10.8.60">
    <property type="match status" value="1"/>
</dbReference>
<feature type="coiled-coil region" evidence="8">
    <location>
        <begin position="399"/>
        <end position="426"/>
    </location>
</feature>
<evidence type="ECO:0000259" key="9">
    <source>
        <dbReference type="PROSITE" id="PS50045"/>
    </source>
</evidence>
<dbReference type="PROSITE" id="PS50110">
    <property type="entry name" value="RESPONSE_REGULATORY"/>
    <property type="match status" value="1"/>
</dbReference>
<feature type="modified residue" description="4-aspartylphosphate" evidence="7">
    <location>
        <position position="53"/>
    </location>
</feature>
<dbReference type="Proteomes" id="UP000241771">
    <property type="component" value="Unassembled WGS sequence"/>
</dbReference>
<dbReference type="Pfam" id="PF25601">
    <property type="entry name" value="AAA_lid_14"/>
    <property type="match status" value="1"/>
</dbReference>
<evidence type="ECO:0000256" key="8">
    <source>
        <dbReference type="SAM" id="Coils"/>
    </source>
</evidence>
<evidence type="ECO:0000256" key="4">
    <source>
        <dbReference type="ARBA" id="ARBA00023012"/>
    </source>
</evidence>
<keyword evidence="12" id="KW-1185">Reference proteome</keyword>
<dbReference type="InterPro" id="IPR001789">
    <property type="entry name" value="Sig_transdc_resp-reg_receiver"/>
</dbReference>
<dbReference type="GO" id="GO:0006355">
    <property type="term" value="P:regulation of DNA-templated transcription"/>
    <property type="evidence" value="ECO:0007669"/>
    <property type="project" value="InterPro"/>
</dbReference>
<reference evidence="11 12" key="1">
    <citation type="submission" date="2018-01" db="EMBL/GenBank/DDBJ databases">
        <title>Whole genome sequencing of Histamine producing bacteria.</title>
        <authorList>
            <person name="Butler K."/>
        </authorList>
    </citation>
    <scope>NUCLEOTIDE SEQUENCE [LARGE SCALE GENOMIC DNA]</scope>
    <source>
        <strain evidence="11 12">DSM 100436</strain>
    </source>
</reference>
<sequence>MNLPVMFIDDEKSVRDALGQTLELEDYDVSLFASAKPALDLLTPLYQGVIISDINMPGIDGLQFLKQAIAIDPELSIIMLTGHGDISMAVDAMRMGAYDFLEKPFSTDTLLDVVKRASDKRQLVLENRELRRELEVQSAPGPRILGTSPSIKQLRRMLSHLNQSATPLLIHGEPGVGKSLVARFSHDHSPRQGQPFITVNADTNSPHQLGLDLFGNAEQDGAGLFEQAQGGTLYIKHLDKLPESLQQPFLSHLNRCQHSTSNECPHAFLNVRVIASLSEDKKQQGSDTPFYQAIYFQHNFVSLELPPLRQRKEDISILFHNFLRADCSRFGIEPASVSPELEQQLLNHRWNNNVRELRTFAERFILMGEQASIFSPSSIHTNPTQEPATLADRVSQFESKLLRDALNRHQGRLKDVQQELGLARKTLYDKMKKHGIDKDEFKQ</sequence>
<dbReference type="SUPFAM" id="SSF52172">
    <property type="entry name" value="CheY-like"/>
    <property type="match status" value="1"/>
</dbReference>
<dbReference type="GO" id="GO:0043565">
    <property type="term" value="F:sequence-specific DNA binding"/>
    <property type="evidence" value="ECO:0007669"/>
    <property type="project" value="InterPro"/>
</dbReference>
<dbReference type="Gene3D" id="1.10.10.60">
    <property type="entry name" value="Homeodomain-like"/>
    <property type="match status" value="1"/>
</dbReference>
<organism evidence="11 12">
    <name type="scientific">Photobacterium sanctipauli</name>
    <dbReference type="NCBI Taxonomy" id="1342794"/>
    <lineage>
        <taxon>Bacteria</taxon>
        <taxon>Pseudomonadati</taxon>
        <taxon>Pseudomonadota</taxon>
        <taxon>Gammaproteobacteria</taxon>
        <taxon>Vibrionales</taxon>
        <taxon>Vibrionaceae</taxon>
        <taxon>Photobacterium</taxon>
    </lineage>
</organism>
<evidence type="ECO:0000256" key="2">
    <source>
        <dbReference type="ARBA" id="ARBA00022741"/>
    </source>
</evidence>
<dbReference type="FunFam" id="3.40.50.2300:FF:000018">
    <property type="entry name" value="DNA-binding transcriptional regulator NtrC"/>
    <property type="match status" value="1"/>
</dbReference>
<dbReference type="EMBL" id="PYMA01000013">
    <property type="protein sequence ID" value="PSW18052.1"/>
    <property type="molecule type" value="Genomic_DNA"/>
</dbReference>
<dbReference type="InterPro" id="IPR011006">
    <property type="entry name" value="CheY-like_superfamily"/>
</dbReference>
<dbReference type="Pfam" id="PF00072">
    <property type="entry name" value="Response_reg"/>
    <property type="match status" value="1"/>
</dbReference>
<evidence type="ECO:0000313" key="11">
    <source>
        <dbReference type="EMBL" id="PSW18052.1"/>
    </source>
</evidence>
<gene>
    <name evidence="11" type="ORF">C9I98_18335</name>
</gene>